<name>A0A1E5QQ98_9CYAN</name>
<reference evidence="1" key="1">
    <citation type="submission" date="2016-09" db="EMBL/GenBank/DDBJ databases">
        <title>Draft genome of thermotolerant cyanobacterium Desertifilum sp. strain IPPAS B-1220.</title>
        <authorList>
            <person name="Sinetova M.A."/>
            <person name="Bolakhan K."/>
            <person name="Zayadan B.K."/>
            <person name="Mironov K.S."/>
            <person name="Ustinova V."/>
            <person name="Kupriyanova E.V."/>
            <person name="Sidorov R.A."/>
            <person name="Skrypnik A.N."/>
            <person name="Gogoleva N.E."/>
            <person name="Gogolev Y.V."/>
            <person name="Los D.A."/>
        </authorList>
    </citation>
    <scope>NUCLEOTIDE SEQUENCE [LARGE SCALE GENOMIC DNA]</scope>
    <source>
        <strain evidence="1">IPPAS B-1220</strain>
    </source>
</reference>
<sequence>MKLQYRGVSYEYNPPVVEMSDGASGGKYRGLDWRFRNPKKVPVLNTNLDLKYRGVAYHVGETAPVGVEAASNANPETVKTPVLTAEDRARSLMLSHSRIIKTRQQAMLTRSASEIGLTGDIALYWNRIQGKIHPSFRATYDRRLVTH</sequence>
<accession>A0A1E5QQ98</accession>
<dbReference type="RefSeq" id="WP_069965537.1">
    <property type="nucleotide sequence ID" value="NZ_CM124774.1"/>
</dbReference>
<dbReference type="STRING" id="1781255.BH720_02295"/>
<organism evidence="1">
    <name type="scientific">Desertifilum tharense IPPAS B-1220</name>
    <dbReference type="NCBI Taxonomy" id="1781255"/>
    <lineage>
        <taxon>Bacteria</taxon>
        <taxon>Bacillati</taxon>
        <taxon>Cyanobacteriota</taxon>
        <taxon>Cyanophyceae</taxon>
        <taxon>Desertifilales</taxon>
        <taxon>Desertifilaceae</taxon>
        <taxon>Desertifilum</taxon>
    </lineage>
</organism>
<protein>
    <recommendedName>
        <fullName evidence="2">DUF4278 domain-containing protein</fullName>
    </recommendedName>
</protein>
<evidence type="ECO:0008006" key="2">
    <source>
        <dbReference type="Google" id="ProtNLM"/>
    </source>
</evidence>
<comment type="caution">
    <text evidence="1">The sequence shown here is derived from an EMBL/GenBank/DDBJ whole genome shotgun (WGS) entry which is preliminary data.</text>
</comment>
<gene>
    <name evidence="1" type="ORF">BH720_02295</name>
</gene>
<proteinExistence type="predicted"/>
<evidence type="ECO:0000313" key="1">
    <source>
        <dbReference type="EMBL" id="OEJ76828.1"/>
    </source>
</evidence>
<dbReference type="AlphaFoldDB" id="A0A1E5QQ98"/>
<dbReference type="OrthoDB" id="517878at2"/>
<dbReference type="Pfam" id="PF14105">
    <property type="entry name" value="DUF4278"/>
    <property type="match status" value="1"/>
</dbReference>
<dbReference type="InterPro" id="IPR025458">
    <property type="entry name" value="DUF4278"/>
</dbReference>
<dbReference type="EMBL" id="MJGC01000025">
    <property type="protein sequence ID" value="OEJ76828.1"/>
    <property type="molecule type" value="Genomic_DNA"/>
</dbReference>